<feature type="domain" description="RRM" evidence="4">
    <location>
        <begin position="744"/>
        <end position="822"/>
    </location>
</feature>
<dbReference type="STRING" id="796604.A0A2X0P7K4"/>
<feature type="compositionally biased region" description="Polar residues" evidence="3">
    <location>
        <begin position="728"/>
        <end position="745"/>
    </location>
</feature>
<evidence type="ECO:0000313" key="6">
    <source>
        <dbReference type="Proteomes" id="UP000249464"/>
    </source>
</evidence>
<feature type="domain" description="RRM" evidence="4">
    <location>
        <begin position="11"/>
        <end position="96"/>
    </location>
</feature>
<dbReference type="AlphaFoldDB" id="A0A2X0P7K4"/>
<dbReference type="Gene3D" id="3.30.70.330">
    <property type="match status" value="5"/>
</dbReference>
<evidence type="ECO:0000256" key="2">
    <source>
        <dbReference type="PROSITE-ProRule" id="PRU00176"/>
    </source>
</evidence>
<dbReference type="SMART" id="SM00360">
    <property type="entry name" value="RRM"/>
    <property type="match status" value="5"/>
</dbReference>
<dbReference type="InterPro" id="IPR000504">
    <property type="entry name" value="RRM_dom"/>
</dbReference>
<accession>A0A2X0P7K4</accession>
<feature type="domain" description="RRM" evidence="4">
    <location>
        <begin position="519"/>
        <end position="591"/>
    </location>
</feature>
<dbReference type="Pfam" id="PF00076">
    <property type="entry name" value="RRM_1"/>
    <property type="match status" value="4"/>
</dbReference>
<gene>
    <name evidence="5" type="primary">BQ5605_C006g03861</name>
    <name evidence="5" type="ORF">BQ5605_C006G03861</name>
</gene>
<feature type="domain" description="RRM" evidence="4">
    <location>
        <begin position="640"/>
        <end position="723"/>
    </location>
</feature>
<keyword evidence="6" id="KW-1185">Reference proteome</keyword>
<keyword evidence="1 2" id="KW-0694">RNA-binding</keyword>
<feature type="region of interest" description="Disordered" evidence="3">
    <location>
        <begin position="724"/>
        <end position="746"/>
    </location>
</feature>
<evidence type="ECO:0000256" key="1">
    <source>
        <dbReference type="ARBA" id="ARBA00022884"/>
    </source>
</evidence>
<name>A0A2X0P7K4_9BASI</name>
<dbReference type="InterPro" id="IPR012677">
    <property type="entry name" value="Nucleotide-bd_a/b_plait_sf"/>
</dbReference>
<dbReference type="Proteomes" id="UP000249464">
    <property type="component" value="Unassembled WGS sequence"/>
</dbReference>
<evidence type="ECO:0000313" key="5">
    <source>
        <dbReference type="EMBL" id="SGY54275.1"/>
    </source>
</evidence>
<evidence type="ECO:0000256" key="3">
    <source>
        <dbReference type="SAM" id="MobiDB-lite"/>
    </source>
</evidence>
<dbReference type="PANTHER" id="PTHR48025">
    <property type="entry name" value="OS02G0815200 PROTEIN"/>
    <property type="match status" value="1"/>
</dbReference>
<reference evidence="5 6" key="1">
    <citation type="submission" date="2016-11" db="EMBL/GenBank/DDBJ databases">
        <authorList>
            <person name="Jaros S."/>
            <person name="Januszkiewicz K."/>
            <person name="Wedrychowicz H."/>
        </authorList>
    </citation>
    <scope>NUCLEOTIDE SEQUENCE [LARGE SCALE GENOMIC DNA]</scope>
</reference>
<feature type="domain" description="RRM" evidence="4">
    <location>
        <begin position="328"/>
        <end position="405"/>
    </location>
</feature>
<proteinExistence type="predicted"/>
<dbReference type="EMBL" id="FQNC01000044">
    <property type="protein sequence ID" value="SGY54275.1"/>
    <property type="molecule type" value="Genomic_DNA"/>
</dbReference>
<dbReference type="GO" id="GO:0003729">
    <property type="term" value="F:mRNA binding"/>
    <property type="evidence" value="ECO:0007669"/>
    <property type="project" value="TreeGrafter"/>
</dbReference>
<dbReference type="SUPFAM" id="SSF54928">
    <property type="entry name" value="RNA-binding domain, RBD"/>
    <property type="match status" value="3"/>
</dbReference>
<dbReference type="InterPro" id="IPR050502">
    <property type="entry name" value="Euk_RNA-bind_prot"/>
</dbReference>
<sequence length="852" mass="92677">MASQPVQADRTRLIVTNLARSVQDAHLRQHVQLCPPSPPELTDVKVLQKPDGTSRRLAFLGFKSHQDADRVLSWLQHSWVQGARGGARVKVDWAQDVRCCVPFNRSVSPFCRRHRTDLRDIRSVWTCGAPPLRKKARLAREQPSTTPASRMARDADDARLLEFMSVMAPRRNRALEILDQPAGPGFPNHTSGNLQPKALHEHWPGRETGARVETKTSDSVAPPLFLHGCNHASATGVGESTEGGSVIDAAARDDSVSDQKYFSRRKIIGLDDEDSSEGFGVQTLLPERAQSPGTEIRHEAFMQNADLADLLASPADGDRAMALLLEHGRLFLRNLAYSVAEQDLRDALGIFGEISDVHVPVDSSKSSKGFAYVTFTAPDCAAAAFRALDSRSFQGRLLHIIPAVSNGYNVADSPRVDRSVRDGRLETRKASSVSRLTWATLYMNPLPICLIIVQSDAVMTSVSDRLGLSKATLLDPTVDSAVVRVALAETHVITETKHYFQSAGVNISSFASRGPRSTTTILVKNIPFGTSYAVLKDMFALSGSVMRLLLPPSGTMAVVEMGDASSASAAWRQLAYKKLGSSVLYLEKAPAGIWAVASSDRLGEDAPKFPLNSIPVAPSAKPNERVFDTNDVAMAAEAGSTLFVKNLAFATTTEALRSSFEHLQEFVFARVQNKPDPITPGRSLSMGFGFVGLRTPSAAQHAKAVRDGLLLDGYQLEIRIAHRGGDGKSSTAESGVPSGSGNSTKLLVKNLPSRLPERRSASCSGYAYGQLRSVRLPRKLDHKTRGLAFVDFATHRDAQFALAALEHTHLLGRHLVLQWADSIEASIDKLRTQSTVSKISAESKKMKFGFQK</sequence>
<evidence type="ECO:0000259" key="4">
    <source>
        <dbReference type="PROSITE" id="PS50102"/>
    </source>
</evidence>
<dbReference type="InterPro" id="IPR035979">
    <property type="entry name" value="RBD_domain_sf"/>
</dbReference>
<dbReference type="PROSITE" id="PS50102">
    <property type="entry name" value="RRM"/>
    <property type="match status" value="5"/>
</dbReference>
<dbReference type="PANTHER" id="PTHR48025:SF1">
    <property type="entry name" value="RRM DOMAIN-CONTAINING PROTEIN"/>
    <property type="match status" value="1"/>
</dbReference>
<organism evidence="5 6">
    <name type="scientific">Microbotryum silenes-dioicae</name>
    <dbReference type="NCBI Taxonomy" id="796604"/>
    <lineage>
        <taxon>Eukaryota</taxon>
        <taxon>Fungi</taxon>
        <taxon>Dikarya</taxon>
        <taxon>Basidiomycota</taxon>
        <taxon>Pucciniomycotina</taxon>
        <taxon>Microbotryomycetes</taxon>
        <taxon>Microbotryales</taxon>
        <taxon>Microbotryaceae</taxon>
        <taxon>Microbotryum</taxon>
    </lineage>
</organism>
<protein>
    <submittedName>
        <fullName evidence="5">BQ5605_C006g03861 protein</fullName>
    </submittedName>
</protein>